<evidence type="ECO:0000313" key="5">
    <source>
        <dbReference type="Proteomes" id="UP000199251"/>
    </source>
</evidence>
<evidence type="ECO:0000259" key="3">
    <source>
        <dbReference type="PROSITE" id="PS50977"/>
    </source>
</evidence>
<evidence type="ECO:0000313" key="4">
    <source>
        <dbReference type="EMBL" id="CQD09116.1"/>
    </source>
</evidence>
<keyword evidence="1 2" id="KW-0238">DNA-binding</keyword>
<protein>
    <submittedName>
        <fullName evidence="4">Transcriptional regulatory protein</fullName>
    </submittedName>
</protein>
<dbReference type="Proteomes" id="UP000199251">
    <property type="component" value="Unassembled WGS sequence"/>
</dbReference>
<gene>
    <name evidence="4" type="ORF">BN1232_01656</name>
</gene>
<dbReference type="PROSITE" id="PS50977">
    <property type="entry name" value="HTH_TETR_2"/>
    <property type="match status" value="1"/>
</dbReference>
<dbReference type="OrthoDB" id="3193022at2"/>
<name>A0A0E4CMA5_MYCLN</name>
<dbReference type="PANTHER" id="PTHR43479">
    <property type="entry name" value="ACREF/ENVCD OPERON REPRESSOR-RELATED"/>
    <property type="match status" value="1"/>
</dbReference>
<reference evidence="4 5" key="1">
    <citation type="submission" date="2015-03" db="EMBL/GenBank/DDBJ databases">
        <authorList>
            <person name="Urmite Genomes"/>
        </authorList>
    </citation>
    <scope>NUCLEOTIDE SEQUENCE [LARGE SCALE GENOMIC DNA]</scope>
    <source>
        <strain evidence="4 5">CSUR P1491</strain>
    </source>
</reference>
<dbReference type="Gene3D" id="1.10.10.60">
    <property type="entry name" value="Homeodomain-like"/>
    <property type="match status" value="1"/>
</dbReference>
<feature type="DNA-binding region" description="H-T-H motif" evidence="2">
    <location>
        <begin position="61"/>
        <end position="80"/>
    </location>
</feature>
<dbReference type="STRING" id="141349.BN1232_01656"/>
<evidence type="ECO:0000256" key="1">
    <source>
        <dbReference type="ARBA" id="ARBA00023125"/>
    </source>
</evidence>
<dbReference type="InterPro" id="IPR001647">
    <property type="entry name" value="HTH_TetR"/>
</dbReference>
<organism evidence="4 5">
    <name type="scientific">Mycobacterium lentiflavum</name>
    <dbReference type="NCBI Taxonomy" id="141349"/>
    <lineage>
        <taxon>Bacteria</taxon>
        <taxon>Bacillati</taxon>
        <taxon>Actinomycetota</taxon>
        <taxon>Actinomycetes</taxon>
        <taxon>Mycobacteriales</taxon>
        <taxon>Mycobacteriaceae</taxon>
        <taxon>Mycobacterium</taxon>
        <taxon>Mycobacterium simiae complex</taxon>
    </lineage>
</organism>
<feature type="domain" description="HTH tetR-type" evidence="3">
    <location>
        <begin position="38"/>
        <end position="98"/>
    </location>
</feature>
<evidence type="ECO:0000256" key="2">
    <source>
        <dbReference type="PROSITE-ProRule" id="PRU00335"/>
    </source>
</evidence>
<dbReference type="EMBL" id="CTEE01000001">
    <property type="protein sequence ID" value="CQD09116.1"/>
    <property type="molecule type" value="Genomic_DNA"/>
</dbReference>
<dbReference type="SUPFAM" id="SSF46689">
    <property type="entry name" value="Homeodomain-like"/>
    <property type="match status" value="1"/>
</dbReference>
<dbReference type="Gene3D" id="1.10.357.10">
    <property type="entry name" value="Tetracycline Repressor, domain 2"/>
    <property type="match status" value="1"/>
</dbReference>
<dbReference type="InterPro" id="IPR009057">
    <property type="entry name" value="Homeodomain-like_sf"/>
</dbReference>
<dbReference type="InterPro" id="IPR050624">
    <property type="entry name" value="HTH-type_Tx_Regulator"/>
</dbReference>
<dbReference type="GO" id="GO:0003677">
    <property type="term" value="F:DNA binding"/>
    <property type="evidence" value="ECO:0007669"/>
    <property type="project" value="UniProtKB-UniRule"/>
</dbReference>
<dbReference type="AlphaFoldDB" id="A0A0E4CMA5"/>
<sequence length="230" mass="25328">MRSTAGGLNEVGVEAFDERAWEDRAVSRSLERARAEAAKRSRRIVCMAMELSETAADGNFTLQAVADRAGISTRTFYQHFSSKDELLVALFEESQAQSARLLEEAVSQHTEPLARLREFILTRQRMATRQPLVRQLVERHFRLQESHPEELRHAMEPVTALLKRLIGEAASAGVINISDTNTAAALVMNTLTIAVQSFVLGSSLTGVVPDAEDVYEFCIRGLAAADAGAR</sequence>
<dbReference type="RefSeq" id="WP_090600921.1">
    <property type="nucleotide sequence ID" value="NZ_CTEE01000001.1"/>
</dbReference>
<dbReference type="PANTHER" id="PTHR43479:SF11">
    <property type="entry name" value="ACREF_ENVCD OPERON REPRESSOR-RELATED"/>
    <property type="match status" value="1"/>
</dbReference>
<proteinExistence type="predicted"/>
<accession>A0A0E4CMA5</accession>
<dbReference type="Pfam" id="PF00440">
    <property type="entry name" value="TetR_N"/>
    <property type="match status" value="1"/>
</dbReference>